<feature type="region of interest" description="Disordered" evidence="1">
    <location>
        <begin position="41"/>
        <end position="87"/>
    </location>
</feature>
<evidence type="ECO:0000313" key="3">
    <source>
        <dbReference type="Proteomes" id="UP000600247"/>
    </source>
</evidence>
<name>A0A917HD65_9BACL</name>
<proteinExistence type="predicted"/>
<evidence type="ECO:0000313" key="2">
    <source>
        <dbReference type="EMBL" id="GGG75616.1"/>
    </source>
</evidence>
<protein>
    <recommendedName>
        <fullName evidence="4">DUF2292 domain-containing protein</fullName>
    </recommendedName>
</protein>
<dbReference type="RefSeq" id="WP_229692240.1">
    <property type="nucleotide sequence ID" value="NZ_BMHY01000006.1"/>
</dbReference>
<comment type="caution">
    <text evidence="2">The sequence shown here is derived from an EMBL/GenBank/DDBJ whole genome shotgun (WGS) entry which is preliminary data.</text>
</comment>
<dbReference type="InterPro" id="IPR018743">
    <property type="entry name" value="DUF2292"/>
</dbReference>
<dbReference type="AlphaFoldDB" id="A0A917HD65"/>
<gene>
    <name evidence="2" type="ORF">GCM10010918_34930</name>
</gene>
<dbReference type="EMBL" id="BMHY01000006">
    <property type="protein sequence ID" value="GGG75616.1"/>
    <property type="molecule type" value="Genomic_DNA"/>
</dbReference>
<keyword evidence="3" id="KW-1185">Reference proteome</keyword>
<feature type="compositionally biased region" description="Low complexity" evidence="1">
    <location>
        <begin position="66"/>
        <end position="87"/>
    </location>
</feature>
<organism evidence="2 3">
    <name type="scientific">Paenibacillus radicis</name>
    <name type="common">ex Gao et al. 2016</name>
    <dbReference type="NCBI Taxonomy" id="1737354"/>
    <lineage>
        <taxon>Bacteria</taxon>
        <taxon>Bacillati</taxon>
        <taxon>Bacillota</taxon>
        <taxon>Bacilli</taxon>
        <taxon>Bacillales</taxon>
        <taxon>Paenibacillaceae</taxon>
        <taxon>Paenibacillus</taxon>
    </lineage>
</organism>
<evidence type="ECO:0000256" key="1">
    <source>
        <dbReference type="SAM" id="MobiDB-lite"/>
    </source>
</evidence>
<sequence>MAKPLELDQLWLERIVDQVNGLQYGSVNITVHDGRIVQIDRTERTRFDQPSHKQTNHEPQARNRDNANSGNAAVSGNNSSEALRAVQ</sequence>
<evidence type="ECO:0008006" key="4">
    <source>
        <dbReference type="Google" id="ProtNLM"/>
    </source>
</evidence>
<accession>A0A917HD65</accession>
<dbReference type="Pfam" id="PF10055">
    <property type="entry name" value="DUF2292"/>
    <property type="match status" value="1"/>
</dbReference>
<dbReference type="Proteomes" id="UP000600247">
    <property type="component" value="Unassembled WGS sequence"/>
</dbReference>
<feature type="compositionally biased region" description="Basic and acidic residues" evidence="1">
    <location>
        <begin position="41"/>
        <end position="65"/>
    </location>
</feature>
<reference evidence="2 3" key="1">
    <citation type="journal article" date="2014" name="Int. J. Syst. Evol. Microbiol.">
        <title>Complete genome sequence of Corynebacterium casei LMG S-19264T (=DSM 44701T), isolated from a smear-ripened cheese.</title>
        <authorList>
            <consortium name="US DOE Joint Genome Institute (JGI-PGF)"/>
            <person name="Walter F."/>
            <person name="Albersmeier A."/>
            <person name="Kalinowski J."/>
            <person name="Ruckert C."/>
        </authorList>
    </citation>
    <scope>NUCLEOTIDE SEQUENCE [LARGE SCALE GENOMIC DNA]</scope>
    <source>
        <strain evidence="2 3">CGMCC 1.15286</strain>
    </source>
</reference>